<evidence type="ECO:0000313" key="3">
    <source>
        <dbReference type="EMBL" id="KAJ8035129.1"/>
    </source>
</evidence>
<feature type="compositionally biased region" description="Polar residues" evidence="1">
    <location>
        <begin position="176"/>
        <end position="189"/>
    </location>
</feature>
<organism evidence="3 4">
    <name type="scientific">Holothuria leucospilota</name>
    <name type="common">Black long sea cucumber</name>
    <name type="synonym">Mertensiothuria leucospilota</name>
    <dbReference type="NCBI Taxonomy" id="206669"/>
    <lineage>
        <taxon>Eukaryota</taxon>
        <taxon>Metazoa</taxon>
        <taxon>Echinodermata</taxon>
        <taxon>Eleutherozoa</taxon>
        <taxon>Echinozoa</taxon>
        <taxon>Holothuroidea</taxon>
        <taxon>Aspidochirotacea</taxon>
        <taxon>Aspidochirotida</taxon>
        <taxon>Holothuriidae</taxon>
        <taxon>Holothuria</taxon>
    </lineage>
</organism>
<dbReference type="GO" id="GO:0003677">
    <property type="term" value="F:DNA binding"/>
    <property type="evidence" value="ECO:0007669"/>
    <property type="project" value="InterPro"/>
</dbReference>
<keyword evidence="4" id="KW-1185">Reference proteome</keyword>
<accession>A0A9Q1H6M6</accession>
<name>A0A9Q1H6M6_HOLLE</name>
<evidence type="ECO:0000313" key="4">
    <source>
        <dbReference type="Proteomes" id="UP001152320"/>
    </source>
</evidence>
<evidence type="ECO:0000259" key="2">
    <source>
        <dbReference type="PROSITE" id="PS51457"/>
    </source>
</evidence>
<gene>
    <name evidence="3" type="ORF">HOLleu_22254</name>
</gene>
<dbReference type="EMBL" id="JAIZAY010000010">
    <property type="protein sequence ID" value="KAJ8035129.1"/>
    <property type="molecule type" value="Genomic_DNA"/>
</dbReference>
<feature type="domain" description="BEN" evidence="2">
    <location>
        <begin position="219"/>
        <end position="326"/>
    </location>
</feature>
<feature type="region of interest" description="Disordered" evidence="1">
    <location>
        <begin position="100"/>
        <end position="131"/>
    </location>
</feature>
<evidence type="ECO:0000256" key="1">
    <source>
        <dbReference type="SAM" id="MobiDB-lite"/>
    </source>
</evidence>
<sequence length="329" mass="36392">MPKIDRIRKNCRIQVEWLEPESDRGRLSTIPAKKIVSFQKGLHVEQTVLCSWGSRKYRAIVKSIEGKGKEPDADVYEQSTFRPTPEANDILTDVFVSPSPPSSPGIEEMTTAVSTQTDNSDAPSQPNFSLNAGTQTDGYYVTHEFMCALQEQLQNLAKSNASLNAKMDAMSDLLGRSSTLTPASPSRSPFTPPAPSLPSRREQPSYGKLVNGNIQMRVENGSVPFVEIPKQTYERIFYVAKTATSFVRQLLPLVYSREELVASNFEGGEVLTGNGYVTKPALERPRMASLLGQVELEFPGSTFGKANMGKIREAINAHCRTEARKKLLM</sequence>
<proteinExistence type="predicted"/>
<reference evidence="3" key="1">
    <citation type="submission" date="2021-10" db="EMBL/GenBank/DDBJ databases">
        <title>Tropical sea cucumber genome reveals ecological adaptation and Cuvierian tubules defense mechanism.</title>
        <authorList>
            <person name="Chen T."/>
        </authorList>
    </citation>
    <scope>NUCLEOTIDE SEQUENCE</scope>
    <source>
        <strain evidence="3">Nanhai2018</strain>
        <tissue evidence="3">Muscle</tissue>
    </source>
</reference>
<protein>
    <recommendedName>
        <fullName evidence="2">BEN domain-containing protein</fullName>
    </recommendedName>
</protein>
<feature type="region of interest" description="Disordered" evidence="1">
    <location>
        <begin position="176"/>
        <end position="203"/>
    </location>
</feature>
<comment type="caution">
    <text evidence="3">The sequence shown here is derived from an EMBL/GenBank/DDBJ whole genome shotgun (WGS) entry which is preliminary data.</text>
</comment>
<feature type="compositionally biased region" description="Polar residues" evidence="1">
    <location>
        <begin position="111"/>
        <end position="131"/>
    </location>
</feature>
<dbReference type="Proteomes" id="UP001152320">
    <property type="component" value="Chromosome 10"/>
</dbReference>
<dbReference type="Gene3D" id="1.10.10.2590">
    <property type="entry name" value="BEN domain"/>
    <property type="match status" value="1"/>
</dbReference>
<dbReference type="PROSITE" id="PS51457">
    <property type="entry name" value="BEN"/>
    <property type="match status" value="1"/>
</dbReference>
<dbReference type="InterPro" id="IPR018379">
    <property type="entry name" value="BEN_domain"/>
</dbReference>
<dbReference type="OrthoDB" id="10069100at2759"/>
<dbReference type="AlphaFoldDB" id="A0A9Q1H6M6"/>